<dbReference type="RefSeq" id="WP_276093743.1">
    <property type="nucleotide sequence ID" value="NZ_JARJBC010000007.1"/>
</dbReference>
<dbReference type="SUPFAM" id="SSF53795">
    <property type="entry name" value="PEP carboxykinase-like"/>
    <property type="match status" value="1"/>
</dbReference>
<protein>
    <recommendedName>
        <fullName evidence="3">Serine kinase</fullName>
    </recommendedName>
</protein>
<dbReference type="Proteomes" id="UP001216579">
    <property type="component" value="Unassembled WGS sequence"/>
</dbReference>
<organism evidence="1 2">
    <name type="scientific">Streptomyces silvisoli</name>
    <dbReference type="NCBI Taxonomy" id="3034235"/>
    <lineage>
        <taxon>Bacteria</taxon>
        <taxon>Bacillati</taxon>
        <taxon>Actinomycetota</taxon>
        <taxon>Actinomycetes</taxon>
        <taxon>Kitasatosporales</taxon>
        <taxon>Streptomycetaceae</taxon>
        <taxon>Streptomyces</taxon>
    </lineage>
</organism>
<sequence>MSRYERAAAQAVGTGTHDPVEVRWGTVVVRVHTSSAWVRHYVADQHHLVEPRSLGGVAPHTVDLFAVADAALLADVKAHLADRAAAVREAFAGESYRFAQLAASETALLADRPTMYDHALLTRDFLSWVVLAARSQDLGLLVTRTIREIVREDLLARGAVMFHAGAAELSDKHGLFLAGPSGAGKTSAALRAALGGGLVVGTDRTLLLAHGGQWFAVGLPMSTRLGPGSASALGIASAMDGHIPIRSTLSQPGTPQSGPDKLSLSNAEVYAALGCGFTPTTPIESLLVLQPSPDVSPRVTDVDPAEAVGHLAEHLLSPDPAYRSRWLAAQPDAATTADPRALAAAIVAQLPVAQVVWDPVLHCDDGAATLLSRHSRRSGSGLAVGLGGTVGGQ</sequence>
<evidence type="ECO:0000313" key="2">
    <source>
        <dbReference type="Proteomes" id="UP001216579"/>
    </source>
</evidence>
<proteinExistence type="predicted"/>
<name>A0ABT5ZKT7_9ACTN</name>
<evidence type="ECO:0000313" key="1">
    <source>
        <dbReference type="EMBL" id="MDF3290306.1"/>
    </source>
</evidence>
<evidence type="ECO:0008006" key="3">
    <source>
        <dbReference type="Google" id="ProtNLM"/>
    </source>
</evidence>
<comment type="caution">
    <text evidence="1">The sequence shown here is derived from an EMBL/GenBank/DDBJ whole genome shotgun (WGS) entry which is preliminary data.</text>
</comment>
<accession>A0ABT5ZKT7</accession>
<dbReference type="EMBL" id="JARJBC010000007">
    <property type="protein sequence ID" value="MDF3290306.1"/>
    <property type="molecule type" value="Genomic_DNA"/>
</dbReference>
<keyword evidence="2" id="KW-1185">Reference proteome</keyword>
<gene>
    <name evidence="1" type="ORF">P3G67_13835</name>
</gene>
<dbReference type="InterPro" id="IPR027417">
    <property type="entry name" value="P-loop_NTPase"/>
</dbReference>
<reference evidence="1 2" key="1">
    <citation type="submission" date="2023-03" db="EMBL/GenBank/DDBJ databases">
        <title>Draft genome sequence of Streptomyces sp. RB6PN23 isolated from peat swamp forest in Thailand.</title>
        <authorList>
            <person name="Klaysubun C."/>
            <person name="Duangmal K."/>
        </authorList>
    </citation>
    <scope>NUCLEOTIDE SEQUENCE [LARGE SCALE GENOMIC DNA]</scope>
    <source>
        <strain evidence="1 2">RB6PN23</strain>
    </source>
</reference>
<dbReference type="Gene3D" id="3.40.50.300">
    <property type="entry name" value="P-loop containing nucleotide triphosphate hydrolases"/>
    <property type="match status" value="1"/>
</dbReference>